<protein>
    <submittedName>
        <fullName evidence="2">Expressed protein</fullName>
    </submittedName>
</protein>
<gene>
    <name evidence="2" type="ORF">PPACK8108_LOCUS9820</name>
</gene>
<feature type="compositionally biased region" description="Acidic residues" evidence="1">
    <location>
        <begin position="142"/>
        <end position="157"/>
    </location>
</feature>
<organism evidence="2 3">
    <name type="scientific">Phakopsora pachyrhizi</name>
    <name type="common">Asian soybean rust disease fungus</name>
    <dbReference type="NCBI Taxonomy" id="170000"/>
    <lineage>
        <taxon>Eukaryota</taxon>
        <taxon>Fungi</taxon>
        <taxon>Dikarya</taxon>
        <taxon>Basidiomycota</taxon>
        <taxon>Pucciniomycotina</taxon>
        <taxon>Pucciniomycetes</taxon>
        <taxon>Pucciniales</taxon>
        <taxon>Phakopsoraceae</taxon>
        <taxon>Phakopsora</taxon>
    </lineage>
</organism>
<feature type="compositionally biased region" description="Polar residues" evidence="1">
    <location>
        <begin position="160"/>
        <end position="171"/>
    </location>
</feature>
<dbReference type="AlphaFoldDB" id="A0AAV0AYV2"/>
<reference evidence="2" key="1">
    <citation type="submission" date="2022-06" db="EMBL/GenBank/DDBJ databases">
        <authorList>
            <consortium name="SYNGENTA / RWTH Aachen University"/>
        </authorList>
    </citation>
    <scope>NUCLEOTIDE SEQUENCE</scope>
</reference>
<proteinExistence type="predicted"/>
<feature type="compositionally biased region" description="Polar residues" evidence="1">
    <location>
        <begin position="86"/>
        <end position="98"/>
    </location>
</feature>
<dbReference type="EMBL" id="CALTRL010002153">
    <property type="protein sequence ID" value="CAH7674886.1"/>
    <property type="molecule type" value="Genomic_DNA"/>
</dbReference>
<feature type="compositionally biased region" description="Polar residues" evidence="1">
    <location>
        <begin position="126"/>
        <end position="135"/>
    </location>
</feature>
<comment type="caution">
    <text evidence="2">The sequence shown here is derived from an EMBL/GenBank/DDBJ whole genome shotgun (WGS) entry which is preliminary data.</text>
</comment>
<accession>A0AAV0AYV2</accession>
<name>A0AAV0AYV2_PHAPC</name>
<feature type="region of interest" description="Disordered" evidence="1">
    <location>
        <begin position="126"/>
        <end position="172"/>
    </location>
</feature>
<sequence>MAWNNYCRSQALRKDEFESLRSVGVEELAPRCKVLLESYKRVIDHSDSNWIEGLQSQLSLNDLTLPIYTAIAEARDDKEILRLIKTQNTSEKQPAQRGNDTEEPVGQQRTAEWVENQDVTGYSSIMSANQSSNNLGPRKDCNEDDEKEEGESSEESSESNLSQFTAGQNRPVNMVDYSGGTQTVENMILLMRQEQDRSHQRLLRQQQIFERQQARNEEMMLAIMAIMIMR</sequence>
<dbReference type="Proteomes" id="UP001153365">
    <property type="component" value="Unassembled WGS sequence"/>
</dbReference>
<feature type="region of interest" description="Disordered" evidence="1">
    <location>
        <begin position="86"/>
        <end position="113"/>
    </location>
</feature>
<evidence type="ECO:0000313" key="2">
    <source>
        <dbReference type="EMBL" id="CAH7674886.1"/>
    </source>
</evidence>
<evidence type="ECO:0000256" key="1">
    <source>
        <dbReference type="SAM" id="MobiDB-lite"/>
    </source>
</evidence>
<keyword evidence="3" id="KW-1185">Reference proteome</keyword>
<evidence type="ECO:0000313" key="3">
    <source>
        <dbReference type="Proteomes" id="UP001153365"/>
    </source>
</evidence>